<protein>
    <submittedName>
        <fullName evidence="4">Pseudouridine-5'-phosphatase</fullName>
    </submittedName>
</protein>
<evidence type="ECO:0000313" key="3">
    <source>
        <dbReference type="Proteomes" id="UP000694863"/>
    </source>
</evidence>
<dbReference type="Gene3D" id="3.40.50.1000">
    <property type="entry name" value="HAD superfamily/HAD-like"/>
    <property type="match status" value="1"/>
</dbReference>
<evidence type="ECO:0000313" key="4">
    <source>
        <dbReference type="RefSeq" id="XP_030741637.1"/>
    </source>
</evidence>
<dbReference type="CDD" id="cd07529">
    <property type="entry name" value="HAD_AtGPP-like"/>
    <property type="match status" value="1"/>
</dbReference>
<evidence type="ECO:0000256" key="1">
    <source>
        <dbReference type="ARBA" id="ARBA00022801"/>
    </source>
</evidence>
<evidence type="ECO:0000256" key="2">
    <source>
        <dbReference type="SAM" id="MobiDB-lite"/>
    </source>
</evidence>
<dbReference type="InterPro" id="IPR023214">
    <property type="entry name" value="HAD_sf"/>
</dbReference>
<dbReference type="InterPro" id="IPR045228">
    <property type="entry name" value="Gpp1/Gpp2-like"/>
</dbReference>
<dbReference type="GeneID" id="101658552"/>
<gene>
    <name evidence="4" type="primary">LOC101658552</name>
</gene>
<dbReference type="NCBIfam" id="TIGR01509">
    <property type="entry name" value="HAD-SF-IA-v3"/>
    <property type="match status" value="1"/>
</dbReference>
<dbReference type="RefSeq" id="XP_030741637.1">
    <property type="nucleotide sequence ID" value="XM_030885777.2"/>
</dbReference>
<feature type="region of interest" description="Disordered" evidence="2">
    <location>
        <begin position="1"/>
        <end position="60"/>
    </location>
</feature>
<dbReference type="InterPro" id="IPR036412">
    <property type="entry name" value="HAD-like_sf"/>
</dbReference>
<keyword evidence="3" id="KW-1185">Reference proteome</keyword>
<dbReference type="Gene3D" id="1.10.150.240">
    <property type="entry name" value="Putative phosphatase, domain 2"/>
    <property type="match status" value="1"/>
</dbReference>
<name>A0ABM1VK23_ECHTE</name>
<organism evidence="3 4">
    <name type="scientific">Echinops telfairi</name>
    <name type="common">Lesser hedgehog tenrec</name>
    <dbReference type="NCBI Taxonomy" id="9371"/>
    <lineage>
        <taxon>Eukaryota</taxon>
        <taxon>Metazoa</taxon>
        <taxon>Chordata</taxon>
        <taxon>Craniata</taxon>
        <taxon>Vertebrata</taxon>
        <taxon>Euteleostomi</taxon>
        <taxon>Mammalia</taxon>
        <taxon>Eutheria</taxon>
        <taxon>Afrotheria</taxon>
        <taxon>Tenrecidae</taxon>
        <taxon>Tenrecinae</taxon>
        <taxon>Echinops</taxon>
    </lineage>
</organism>
<dbReference type="PANTHER" id="PTHR18901:SF38">
    <property type="entry name" value="PSEUDOURIDINE-5'-PHOSPHATASE"/>
    <property type="match status" value="1"/>
</dbReference>
<dbReference type="InterPro" id="IPR023198">
    <property type="entry name" value="PGP-like_dom2"/>
</dbReference>
<reference evidence="4" key="1">
    <citation type="submission" date="2025-08" db="UniProtKB">
        <authorList>
            <consortium name="RefSeq"/>
        </authorList>
    </citation>
    <scope>IDENTIFICATION</scope>
</reference>
<sequence>MTHYTGKKTADSPATDNPATGAPSPWADMRRSPSGIERLSKAVLQEEAQDGVERPLQASQTATLRELTASSSSLRVAGGLEPPTLGLSAAWKIPRVLCETRSGRVAAVGLVPSNPPHRACPSPLGHGAHAPPPPLLVSADTERLYSKVFQDICGRYGKMYSWEVKSLVMGKKAPDAAEIIIDVLRLPMSKEALLEESQARLKELFPTAALLPGVEKLISHLQKHSIPCAVATSSGTASYEAKTSCHRDFFRRFHHVVLGDDPEVHGGKPSPDIFLACARRFSPPPRADQCLVFEDAPNGVEAALAAGMQVVMVPDGNLDAALTQKATVVLGSLQDFQPELFGLPPYE</sequence>
<dbReference type="SUPFAM" id="SSF56784">
    <property type="entry name" value="HAD-like"/>
    <property type="match status" value="1"/>
</dbReference>
<dbReference type="Pfam" id="PF13419">
    <property type="entry name" value="HAD_2"/>
    <property type="match status" value="1"/>
</dbReference>
<dbReference type="InterPro" id="IPR006439">
    <property type="entry name" value="HAD-SF_hydro_IA"/>
</dbReference>
<dbReference type="InterPro" id="IPR041492">
    <property type="entry name" value="HAD_2"/>
</dbReference>
<dbReference type="Proteomes" id="UP000694863">
    <property type="component" value="Unplaced"/>
</dbReference>
<proteinExistence type="predicted"/>
<dbReference type="PANTHER" id="PTHR18901">
    <property type="entry name" value="2-DEOXYGLUCOSE-6-PHOSPHATE PHOSPHATASE 2"/>
    <property type="match status" value="1"/>
</dbReference>
<keyword evidence="1" id="KW-0378">Hydrolase</keyword>
<accession>A0ABM1VK23</accession>